<name>A0A1D6FET2_MAIZE</name>
<protein>
    <submittedName>
        <fullName evidence="2">Uncharacterized protein</fullName>
    </submittedName>
</protein>
<feature type="compositionally biased region" description="Basic and acidic residues" evidence="1">
    <location>
        <begin position="54"/>
        <end position="70"/>
    </location>
</feature>
<accession>A0A1D6FET2</accession>
<reference evidence="2" key="1">
    <citation type="submission" date="2015-12" db="EMBL/GenBank/DDBJ databases">
        <title>Update maize B73 reference genome by single molecule sequencing technologies.</title>
        <authorList>
            <consortium name="Maize Genome Sequencing Project"/>
            <person name="Ware D."/>
        </authorList>
    </citation>
    <scope>NUCLEOTIDE SEQUENCE</scope>
    <source>
        <tissue evidence="2">Seedling</tissue>
    </source>
</reference>
<feature type="region of interest" description="Disordered" evidence="1">
    <location>
        <begin position="388"/>
        <end position="415"/>
    </location>
</feature>
<feature type="region of interest" description="Disordered" evidence="1">
    <location>
        <begin position="54"/>
        <end position="119"/>
    </location>
</feature>
<dbReference type="EMBL" id="CM000784">
    <property type="protein sequence ID" value="AQK90455.1"/>
    <property type="molecule type" value="Genomic_DNA"/>
</dbReference>
<feature type="compositionally biased region" description="Basic residues" evidence="1">
    <location>
        <begin position="83"/>
        <end position="92"/>
    </location>
</feature>
<evidence type="ECO:0000313" key="2">
    <source>
        <dbReference type="EMBL" id="AQK90455.1"/>
    </source>
</evidence>
<dbReference type="InParanoid" id="A0A1D6FET2"/>
<sequence length="415" mass="43678">MGLSSAEDESMAAAAAVKATFQAMSSARTGRECAQSTRLRCSCSAAISCTSIEGPRRPDVLGNVEHEDGAGVRPVRAPPLQLQRRRLAHQHRGTAPPRRAPRGDSASSLKEEGKTHRWSGLMGLSSAEDESMAAAVAAKATFQAMSSARTGRECAQSTRLRCSCSAAISCTSIEGPRRPAARPMSAARRLRLATEGGLEAWLPKLAASARRLGCGDGGHSSGSSGHGDVGRQVCCRGMAAGVRGGRGSSRIQHERAGDWTGRDGRVPVALRRWQSRTRSRCCAQVADACTAQGPAGRHHGVTCLQGASAHCPRPPAYLSPPAAAAANAATCTPARRGRRERRDLHSRPPSSPHPAIQPASRNCHSQIPSSASINALLLDPVIRCESPFSSPSRFRRRRGPLAGADLSQARHGGTQ</sequence>
<feature type="compositionally biased region" description="Low complexity" evidence="1">
    <location>
        <begin position="73"/>
        <end position="82"/>
    </location>
</feature>
<gene>
    <name evidence="2" type="ORF">ZEAMMB73_Zm00001d008704</name>
</gene>
<proteinExistence type="predicted"/>
<feature type="region of interest" description="Disordered" evidence="1">
    <location>
        <begin position="331"/>
        <end position="365"/>
    </location>
</feature>
<evidence type="ECO:0000256" key="1">
    <source>
        <dbReference type="SAM" id="MobiDB-lite"/>
    </source>
</evidence>
<dbReference type="AlphaFoldDB" id="A0A1D6FET2"/>
<organism evidence="2">
    <name type="scientific">Zea mays</name>
    <name type="common">Maize</name>
    <dbReference type="NCBI Taxonomy" id="4577"/>
    <lineage>
        <taxon>Eukaryota</taxon>
        <taxon>Viridiplantae</taxon>
        <taxon>Streptophyta</taxon>
        <taxon>Embryophyta</taxon>
        <taxon>Tracheophyta</taxon>
        <taxon>Spermatophyta</taxon>
        <taxon>Magnoliopsida</taxon>
        <taxon>Liliopsida</taxon>
        <taxon>Poales</taxon>
        <taxon>Poaceae</taxon>
        <taxon>PACMAD clade</taxon>
        <taxon>Panicoideae</taxon>
        <taxon>Andropogonodae</taxon>
        <taxon>Andropogoneae</taxon>
        <taxon>Tripsacinae</taxon>
        <taxon>Zea</taxon>
    </lineage>
</organism>